<evidence type="ECO:0000256" key="1">
    <source>
        <dbReference type="ARBA" id="ARBA00023125"/>
    </source>
</evidence>
<dbReference type="InterPro" id="IPR050639">
    <property type="entry name" value="SSR_resolvase"/>
</dbReference>
<dbReference type="RefSeq" id="WP_151706076.1">
    <property type="nucleotide sequence ID" value="NZ_BKZQ01000032.1"/>
</dbReference>
<dbReference type="PANTHER" id="PTHR30461">
    <property type="entry name" value="DNA-INVERTASE FROM LAMBDOID PROPHAGE"/>
    <property type="match status" value="1"/>
</dbReference>
<evidence type="ECO:0000259" key="3">
    <source>
        <dbReference type="SMART" id="SM00857"/>
    </source>
</evidence>
<dbReference type="InterPro" id="IPR006119">
    <property type="entry name" value="Resolv_N"/>
</dbReference>
<evidence type="ECO:0000256" key="2">
    <source>
        <dbReference type="ARBA" id="ARBA00023172"/>
    </source>
</evidence>
<gene>
    <name evidence="4" type="ORF">BpJC7_23030</name>
</gene>
<sequence length="151" mass="17522">MQCVAYMRTASKNHADEQLKMQKEVIKDFISEKDWELTCVYSDISSGIDKNKNLKLMIEDARQGKFDIIVTTEPSRLFRNSGLSYEIRNLCSMSKTHIVTVDNRINTIQNHDDKLLSICSLFYEQEAEIRSQRIKAGIKHSKKHAVNQINR</sequence>
<comment type="caution">
    <text evidence="4">The sequence shown here is derived from an EMBL/GenBank/DDBJ whole genome shotgun (WGS) entry which is preliminary data.</text>
</comment>
<organism evidence="4 5">
    <name type="scientific">Weizmannia acidilactici</name>
    <dbReference type="NCBI Taxonomy" id="2607726"/>
    <lineage>
        <taxon>Bacteria</taxon>
        <taxon>Bacillati</taxon>
        <taxon>Bacillota</taxon>
        <taxon>Bacilli</taxon>
        <taxon>Bacillales</taxon>
        <taxon>Bacillaceae</taxon>
        <taxon>Heyndrickxia</taxon>
    </lineage>
</organism>
<evidence type="ECO:0000313" key="5">
    <source>
        <dbReference type="Proteomes" id="UP000391919"/>
    </source>
</evidence>
<keyword evidence="5" id="KW-1185">Reference proteome</keyword>
<proteinExistence type="predicted"/>
<reference evidence="4 5" key="1">
    <citation type="submission" date="2019-09" db="EMBL/GenBank/DDBJ databases">
        <title>Draft genome sequence of Bacillus sp. JC-7.</title>
        <authorList>
            <person name="Tanaka N."/>
            <person name="Shiwa Y."/>
            <person name="Fujita N."/>
            <person name="Tanasupawat S."/>
        </authorList>
    </citation>
    <scope>NUCLEOTIDE SEQUENCE [LARGE SCALE GENOMIC DNA]</scope>
    <source>
        <strain evidence="4 5">JC-7</strain>
    </source>
</reference>
<dbReference type="CDD" id="cd00338">
    <property type="entry name" value="Ser_Recombinase"/>
    <property type="match status" value="1"/>
</dbReference>
<name>A0A5J4JK65_9BACI</name>
<dbReference type="Pfam" id="PF00239">
    <property type="entry name" value="Resolvase"/>
    <property type="match status" value="1"/>
</dbReference>
<dbReference type="EMBL" id="BKZQ01000032">
    <property type="protein sequence ID" value="GER71000.1"/>
    <property type="molecule type" value="Genomic_DNA"/>
</dbReference>
<keyword evidence="2" id="KW-0233">DNA recombination</keyword>
<feature type="domain" description="Resolvase/invertase-type recombinase catalytic" evidence="3">
    <location>
        <begin position="3"/>
        <end position="147"/>
    </location>
</feature>
<dbReference type="Gene3D" id="3.40.50.1390">
    <property type="entry name" value="Resolvase, N-terminal catalytic domain"/>
    <property type="match status" value="1"/>
</dbReference>
<dbReference type="PANTHER" id="PTHR30461:SF2">
    <property type="entry name" value="SERINE RECOMBINASE PINE-RELATED"/>
    <property type="match status" value="1"/>
</dbReference>
<dbReference type="SUPFAM" id="SSF53041">
    <property type="entry name" value="Resolvase-like"/>
    <property type="match status" value="1"/>
</dbReference>
<keyword evidence="1" id="KW-0238">DNA-binding</keyword>
<evidence type="ECO:0000313" key="4">
    <source>
        <dbReference type="EMBL" id="GER71000.1"/>
    </source>
</evidence>
<accession>A0A5J4JK65</accession>
<dbReference type="SMART" id="SM00857">
    <property type="entry name" value="Resolvase"/>
    <property type="match status" value="1"/>
</dbReference>
<dbReference type="AlphaFoldDB" id="A0A5J4JK65"/>
<protein>
    <recommendedName>
        <fullName evidence="3">Resolvase/invertase-type recombinase catalytic domain-containing protein</fullName>
    </recommendedName>
</protein>
<dbReference type="GO" id="GO:0003677">
    <property type="term" value="F:DNA binding"/>
    <property type="evidence" value="ECO:0007669"/>
    <property type="project" value="UniProtKB-KW"/>
</dbReference>
<dbReference type="InterPro" id="IPR036162">
    <property type="entry name" value="Resolvase-like_N_sf"/>
</dbReference>
<dbReference type="Proteomes" id="UP000391919">
    <property type="component" value="Unassembled WGS sequence"/>
</dbReference>
<dbReference type="GO" id="GO:0000150">
    <property type="term" value="F:DNA strand exchange activity"/>
    <property type="evidence" value="ECO:0007669"/>
    <property type="project" value="InterPro"/>
</dbReference>